<evidence type="ECO:0000313" key="1">
    <source>
        <dbReference type="EMBL" id="EWT03520.1"/>
    </source>
</evidence>
<proteinExistence type="predicted"/>
<dbReference type="OrthoDB" id="4850920at2"/>
<gene>
    <name evidence="1" type="ORF">N865_17035</name>
</gene>
<organism evidence="1 2">
    <name type="scientific">Intrasporangium oryzae NRRL B-24470</name>
    <dbReference type="NCBI Taxonomy" id="1386089"/>
    <lineage>
        <taxon>Bacteria</taxon>
        <taxon>Bacillati</taxon>
        <taxon>Actinomycetota</taxon>
        <taxon>Actinomycetes</taxon>
        <taxon>Micrococcales</taxon>
        <taxon>Intrasporangiaceae</taxon>
        <taxon>Intrasporangium</taxon>
    </lineage>
</organism>
<sequence>MSEDDPWGLADAPAVAVADLEPLPAVLAEIAAALDLGERIPVDEGAHVDRPSARDLPEVDALVRQGWEPLPVMSFGSDLGLLPVVWPVEHRCWLHDRVPAFGVCSYGPGETYIEPDMRNPQRQHWELARTARSLGLAPPPGGRLWLLRSPWEGISTSSLLLAIRQRRDADGLGWDAVAMLRAAEQVLEQGEATLWETWSGRQADAARAWRLHGSTGADVDRWIRLGLGPEDLTVLTSSPADGGAGLAPDEVRDWCAAVTTGGEPRDEDVARIIAWRRIGLPSDAPVRRLTGVMFEREPAHVRAWLEAGLTVGDIVAWEADDLSRALRWREAGIDAQAARALTLADPTLTPEEAQAFDAVGIERPARLRWVEAGFSAAEARAWTDVDVVAAEARVWRSLGKGPDDARAERASGGGALPLGVELGWASTGAGRDDVNYGVTDPPGTRGQTAAISMEAVGGTPPFDPDLP</sequence>
<dbReference type="InterPro" id="IPR046000">
    <property type="entry name" value="DUF5956"/>
</dbReference>
<protein>
    <submittedName>
        <fullName evidence="1">Uncharacterized protein</fullName>
    </submittedName>
</protein>
<name>W9GBV5_9MICO</name>
<dbReference type="Proteomes" id="UP000019489">
    <property type="component" value="Unassembled WGS sequence"/>
</dbReference>
<keyword evidence="2" id="KW-1185">Reference proteome</keyword>
<dbReference type="EMBL" id="AWSA01000002">
    <property type="protein sequence ID" value="EWT03520.1"/>
    <property type="molecule type" value="Genomic_DNA"/>
</dbReference>
<comment type="caution">
    <text evidence="1">The sequence shown here is derived from an EMBL/GenBank/DDBJ whole genome shotgun (WGS) entry which is preliminary data.</text>
</comment>
<dbReference type="RefSeq" id="WP_034800607.1">
    <property type="nucleotide sequence ID" value="NZ_AWSA01000002.1"/>
</dbReference>
<accession>W9GBV5</accession>
<dbReference type="eggNOG" id="ENOG503204W">
    <property type="taxonomic scope" value="Bacteria"/>
</dbReference>
<reference evidence="1 2" key="1">
    <citation type="submission" date="2013-08" db="EMBL/GenBank/DDBJ databases">
        <title>Intrasporangium oryzae NRRL B-24470.</title>
        <authorList>
            <person name="Liu H."/>
            <person name="Wang G."/>
        </authorList>
    </citation>
    <scope>NUCLEOTIDE SEQUENCE [LARGE SCALE GENOMIC DNA]</scope>
    <source>
        <strain evidence="1 2">NRRL B-24470</strain>
    </source>
</reference>
<evidence type="ECO:0000313" key="2">
    <source>
        <dbReference type="Proteomes" id="UP000019489"/>
    </source>
</evidence>
<dbReference type="Pfam" id="PF19381">
    <property type="entry name" value="DUF5956"/>
    <property type="match status" value="1"/>
</dbReference>
<dbReference type="AlphaFoldDB" id="W9GBV5"/>